<evidence type="ECO:0000256" key="3">
    <source>
        <dbReference type="ARBA" id="ARBA00022448"/>
    </source>
</evidence>
<dbReference type="InterPro" id="IPR018313">
    <property type="entry name" value="SBP_3_CS"/>
</dbReference>
<evidence type="ECO:0000259" key="15">
    <source>
        <dbReference type="SMART" id="SM00079"/>
    </source>
</evidence>
<dbReference type="InterPro" id="IPR001638">
    <property type="entry name" value="Solute-binding_3/MltF_N"/>
</dbReference>
<evidence type="ECO:0000256" key="8">
    <source>
        <dbReference type="ARBA" id="ARBA00023136"/>
    </source>
</evidence>
<dbReference type="Pfam" id="PF00497">
    <property type="entry name" value="SBP_bac_3"/>
    <property type="match status" value="1"/>
</dbReference>
<keyword evidence="9" id="KW-0675">Receptor</keyword>
<evidence type="ECO:0000256" key="11">
    <source>
        <dbReference type="ARBA" id="ARBA00023303"/>
    </source>
</evidence>
<keyword evidence="7" id="KW-0406">Ion transport</keyword>
<evidence type="ECO:0000256" key="5">
    <source>
        <dbReference type="ARBA" id="ARBA00022729"/>
    </source>
</evidence>
<reference evidence="16 17" key="1">
    <citation type="journal article" date="2015" name="Nature">
        <title>rRNA introns, odd ribosomes, and small enigmatic genomes across a large radiation of phyla.</title>
        <authorList>
            <person name="Brown C.T."/>
            <person name="Hug L.A."/>
            <person name="Thomas B.C."/>
            <person name="Sharon I."/>
            <person name="Castelle C.J."/>
            <person name="Singh A."/>
            <person name="Wilkins M.J."/>
            <person name="Williams K.H."/>
            <person name="Banfield J.F."/>
        </authorList>
    </citation>
    <scope>NUCLEOTIDE SEQUENCE [LARGE SCALE GENOMIC DNA]</scope>
</reference>
<dbReference type="SMART" id="SM00062">
    <property type="entry name" value="PBPb"/>
    <property type="match status" value="1"/>
</dbReference>
<evidence type="ECO:0000259" key="14">
    <source>
        <dbReference type="SMART" id="SM00062"/>
    </source>
</evidence>
<dbReference type="InterPro" id="IPR001320">
    <property type="entry name" value="Iontro_rcpt_C"/>
</dbReference>
<evidence type="ECO:0000256" key="7">
    <source>
        <dbReference type="ARBA" id="ARBA00023065"/>
    </source>
</evidence>
<keyword evidence="6 13" id="KW-1133">Transmembrane helix</keyword>
<comment type="subcellular location">
    <subcellularLocation>
        <location evidence="1">Membrane</location>
        <topology evidence="1">Multi-pass membrane protein</topology>
    </subcellularLocation>
</comment>
<protein>
    <submittedName>
        <fullName evidence="16">Bacterial extracellular solute-binding protein, family 3</fullName>
    </submittedName>
</protein>
<evidence type="ECO:0000256" key="13">
    <source>
        <dbReference type="SAM" id="Phobius"/>
    </source>
</evidence>
<dbReference type="GO" id="GO:0015276">
    <property type="term" value="F:ligand-gated monoatomic ion channel activity"/>
    <property type="evidence" value="ECO:0007669"/>
    <property type="project" value="InterPro"/>
</dbReference>
<dbReference type="Gene3D" id="1.10.287.70">
    <property type="match status" value="1"/>
</dbReference>
<proteinExistence type="inferred from homology"/>
<dbReference type="AlphaFoldDB" id="A0A0G0VAT5"/>
<dbReference type="SMART" id="SM00079">
    <property type="entry name" value="PBPe"/>
    <property type="match status" value="1"/>
</dbReference>
<dbReference type="Pfam" id="PF07885">
    <property type="entry name" value="Ion_trans_2"/>
    <property type="match status" value="1"/>
</dbReference>
<evidence type="ECO:0000313" key="17">
    <source>
        <dbReference type="Proteomes" id="UP000034746"/>
    </source>
</evidence>
<dbReference type="GO" id="GO:0016020">
    <property type="term" value="C:membrane"/>
    <property type="evidence" value="ECO:0007669"/>
    <property type="project" value="UniProtKB-SubCell"/>
</dbReference>
<evidence type="ECO:0000313" key="16">
    <source>
        <dbReference type="EMBL" id="KKR98019.1"/>
    </source>
</evidence>
<evidence type="ECO:0000256" key="6">
    <source>
        <dbReference type="ARBA" id="ARBA00022989"/>
    </source>
</evidence>
<feature type="transmembrane region" description="Helical" evidence="13">
    <location>
        <begin position="153"/>
        <end position="169"/>
    </location>
</feature>
<dbReference type="InterPro" id="IPR015683">
    <property type="entry name" value="Ionotropic_Glu_rcpt"/>
</dbReference>
<gene>
    <name evidence="16" type="ORF">UU48_C0006G0059</name>
</gene>
<accession>A0A0G0VAT5</accession>
<name>A0A0G0VAT5_9BACT</name>
<comment type="caution">
    <text evidence="16">The sequence shown here is derived from an EMBL/GenBank/DDBJ whole genome shotgun (WGS) entry which is preliminary data.</text>
</comment>
<comment type="similarity">
    <text evidence="2 12">Belongs to the bacterial solute-binding protein 3 family.</text>
</comment>
<sequence>MYGSALGRFVMFVLFVMLFCVPLLAHGQTCPVGDGKPLKVGVSIFEPMVIKVADGAFSGFEIELFEKVAKELGCTFIYQEFKFSEMLQELEANRIDVALGGISITANRELGGVDFSQPFYDSGIAVMARKEINGSNFLETMIRLWHSPLPRHCSWLLIYIFLLSHFVWWMDKGHENINDNYLPGIFEAIFFVCTTITTVGYGDFTAKKWATRAATILVMFTGIGIAGIIFSDVAALTMSEAEQQYSIGSVKDLEGKTVATVAGTTSAYALRRYATTVQTVSDVAKAYDMLVNGQVDGVVFDLPPLKFHEVRQGAGRLVVLPDFLVKEKYGIAFPFGSPLRESVSGLILTFQEDGRYRYICRRYFDGQ</sequence>
<keyword evidence="5" id="KW-0732">Signal</keyword>
<dbReference type="PANTHER" id="PTHR18966">
    <property type="entry name" value="IONOTROPIC GLUTAMATE RECEPTOR"/>
    <property type="match status" value="1"/>
</dbReference>
<evidence type="ECO:0000256" key="10">
    <source>
        <dbReference type="ARBA" id="ARBA00023180"/>
    </source>
</evidence>
<keyword evidence="4 13" id="KW-0812">Transmembrane</keyword>
<evidence type="ECO:0000256" key="4">
    <source>
        <dbReference type="ARBA" id="ARBA00022692"/>
    </source>
</evidence>
<organism evidence="16 17">
    <name type="scientific">Candidatus Uhrbacteria bacterium GW2011_GWF2_41_16</name>
    <dbReference type="NCBI Taxonomy" id="1618997"/>
    <lineage>
        <taxon>Bacteria</taxon>
        <taxon>Candidatus Uhriibacteriota</taxon>
    </lineage>
</organism>
<feature type="domain" description="Ionotropic glutamate receptor C-terminal" evidence="15">
    <location>
        <begin position="37"/>
        <end position="366"/>
    </location>
</feature>
<dbReference type="Gene3D" id="3.40.190.10">
    <property type="entry name" value="Periplasmic binding protein-like II"/>
    <property type="match status" value="3"/>
</dbReference>
<evidence type="ECO:0000256" key="9">
    <source>
        <dbReference type="ARBA" id="ARBA00023170"/>
    </source>
</evidence>
<dbReference type="EMBL" id="LCAU01000006">
    <property type="protein sequence ID" value="KKR98019.1"/>
    <property type="molecule type" value="Genomic_DNA"/>
</dbReference>
<evidence type="ECO:0000256" key="2">
    <source>
        <dbReference type="ARBA" id="ARBA00010333"/>
    </source>
</evidence>
<keyword evidence="3" id="KW-0813">Transport</keyword>
<feature type="transmembrane region" description="Helical" evidence="13">
    <location>
        <begin position="6"/>
        <end position="25"/>
    </location>
</feature>
<dbReference type="SUPFAM" id="SSF81324">
    <property type="entry name" value="Voltage-gated potassium channels"/>
    <property type="match status" value="1"/>
</dbReference>
<evidence type="ECO:0000256" key="1">
    <source>
        <dbReference type="ARBA" id="ARBA00004141"/>
    </source>
</evidence>
<evidence type="ECO:0000256" key="12">
    <source>
        <dbReference type="RuleBase" id="RU003744"/>
    </source>
</evidence>
<dbReference type="SUPFAM" id="SSF53850">
    <property type="entry name" value="Periplasmic binding protein-like II"/>
    <property type="match status" value="1"/>
</dbReference>
<dbReference type="PROSITE" id="PS01039">
    <property type="entry name" value="SBP_BACTERIAL_3"/>
    <property type="match status" value="1"/>
</dbReference>
<feature type="domain" description="Solute-binding protein family 3/N-terminal" evidence="14">
    <location>
        <begin position="37"/>
        <end position="367"/>
    </location>
</feature>
<dbReference type="InterPro" id="IPR013099">
    <property type="entry name" value="K_chnl_dom"/>
</dbReference>
<keyword evidence="10" id="KW-0325">Glycoprotein</keyword>
<feature type="transmembrane region" description="Helical" evidence="13">
    <location>
        <begin position="181"/>
        <end position="201"/>
    </location>
</feature>
<dbReference type="Proteomes" id="UP000034746">
    <property type="component" value="Unassembled WGS sequence"/>
</dbReference>
<feature type="transmembrane region" description="Helical" evidence="13">
    <location>
        <begin position="213"/>
        <end position="236"/>
    </location>
</feature>
<keyword evidence="11" id="KW-0407">Ion channel</keyword>
<keyword evidence="8 13" id="KW-0472">Membrane</keyword>